<accession>A0AAD8NHA1</accession>
<dbReference type="AlphaFoldDB" id="A0AAD8NHA1"/>
<evidence type="ECO:0000313" key="2">
    <source>
        <dbReference type="Proteomes" id="UP001229421"/>
    </source>
</evidence>
<dbReference type="Proteomes" id="UP001229421">
    <property type="component" value="Unassembled WGS sequence"/>
</dbReference>
<proteinExistence type="predicted"/>
<evidence type="ECO:0000313" key="1">
    <source>
        <dbReference type="EMBL" id="KAK1415950.1"/>
    </source>
</evidence>
<reference evidence="1" key="1">
    <citation type="journal article" date="2023" name="bioRxiv">
        <title>Improved chromosome-level genome assembly for marigold (Tagetes erecta).</title>
        <authorList>
            <person name="Jiang F."/>
            <person name="Yuan L."/>
            <person name="Wang S."/>
            <person name="Wang H."/>
            <person name="Xu D."/>
            <person name="Wang A."/>
            <person name="Fan W."/>
        </authorList>
    </citation>
    <scope>NUCLEOTIDE SEQUENCE</scope>
    <source>
        <strain evidence="1">WSJ</strain>
        <tissue evidence="1">Leaf</tissue>
    </source>
</reference>
<sequence>MFPSTLAVLHHSIFHPHVFVLPNFLHVSANKPYFKHHTSQSRHISTPFFVALFHRYITEIEVSSSPTETSISSSTLHQVLPPPKLIWLDGETRDTLPKE</sequence>
<comment type="caution">
    <text evidence="1">The sequence shown here is derived from an EMBL/GenBank/DDBJ whole genome shotgun (WGS) entry which is preliminary data.</text>
</comment>
<dbReference type="EMBL" id="JAUHHV010000008">
    <property type="protein sequence ID" value="KAK1415950.1"/>
    <property type="molecule type" value="Genomic_DNA"/>
</dbReference>
<gene>
    <name evidence="1" type="ORF">QVD17_31738</name>
</gene>
<name>A0AAD8NHA1_TARER</name>
<organism evidence="1 2">
    <name type="scientific">Tagetes erecta</name>
    <name type="common">African marigold</name>
    <dbReference type="NCBI Taxonomy" id="13708"/>
    <lineage>
        <taxon>Eukaryota</taxon>
        <taxon>Viridiplantae</taxon>
        <taxon>Streptophyta</taxon>
        <taxon>Embryophyta</taxon>
        <taxon>Tracheophyta</taxon>
        <taxon>Spermatophyta</taxon>
        <taxon>Magnoliopsida</taxon>
        <taxon>eudicotyledons</taxon>
        <taxon>Gunneridae</taxon>
        <taxon>Pentapetalae</taxon>
        <taxon>asterids</taxon>
        <taxon>campanulids</taxon>
        <taxon>Asterales</taxon>
        <taxon>Asteraceae</taxon>
        <taxon>Asteroideae</taxon>
        <taxon>Heliantheae alliance</taxon>
        <taxon>Tageteae</taxon>
        <taxon>Tagetes</taxon>
    </lineage>
</organism>
<protein>
    <submittedName>
        <fullName evidence="1">Uncharacterized protein</fullName>
    </submittedName>
</protein>
<keyword evidence="2" id="KW-1185">Reference proteome</keyword>